<keyword evidence="3" id="KW-0540">Nuclease</keyword>
<evidence type="ECO:0000256" key="7">
    <source>
        <dbReference type="ARBA" id="ARBA00023242"/>
    </source>
</evidence>
<evidence type="ECO:0000313" key="12">
    <source>
        <dbReference type="Proteomes" id="UP000019335"/>
    </source>
</evidence>
<dbReference type="GO" id="GO:0071037">
    <property type="term" value="P:nuclear polyadenylation-dependent snRNA catabolic process"/>
    <property type="evidence" value="ECO:0007669"/>
    <property type="project" value="TreeGrafter"/>
</dbReference>
<dbReference type="GO" id="GO:0071035">
    <property type="term" value="P:nuclear polyadenylation-dependent rRNA catabolic process"/>
    <property type="evidence" value="ECO:0007669"/>
    <property type="project" value="TreeGrafter"/>
</dbReference>
<keyword evidence="5" id="KW-0271">Exosome</keyword>
<comment type="subcellular location">
    <subcellularLocation>
        <location evidence="1">Nucleus</location>
    </subcellularLocation>
</comment>
<keyword evidence="6" id="KW-0269">Exonuclease</keyword>
<feature type="domain" description="HRDC" evidence="10">
    <location>
        <begin position="507"/>
        <end position="590"/>
    </location>
</feature>
<keyword evidence="12" id="KW-1185">Reference proteome</keyword>
<dbReference type="CDD" id="cd06147">
    <property type="entry name" value="Rrp6p_like_exo"/>
    <property type="match status" value="1"/>
</dbReference>
<dbReference type="SUPFAM" id="SSF47819">
    <property type="entry name" value="HRDC-like"/>
    <property type="match status" value="1"/>
</dbReference>
<evidence type="ECO:0000256" key="2">
    <source>
        <dbReference type="ARBA" id="ARBA00022552"/>
    </source>
</evidence>
<dbReference type="EMBL" id="AZIL01000274">
    <property type="protein sequence ID" value="EWM28817.1"/>
    <property type="molecule type" value="Genomic_DNA"/>
</dbReference>
<proteinExistence type="inferred from homology"/>
<evidence type="ECO:0000256" key="5">
    <source>
        <dbReference type="ARBA" id="ARBA00022835"/>
    </source>
</evidence>
<feature type="region of interest" description="Disordered" evidence="9">
    <location>
        <begin position="1020"/>
        <end position="1195"/>
    </location>
</feature>
<dbReference type="Pfam" id="PF08066">
    <property type="entry name" value="PMC2NT"/>
    <property type="match status" value="1"/>
</dbReference>
<evidence type="ECO:0000256" key="1">
    <source>
        <dbReference type="ARBA" id="ARBA00004123"/>
    </source>
</evidence>
<dbReference type="GO" id="GO:0071051">
    <property type="term" value="P:poly(A)-dependent snoRNA 3'-end processing"/>
    <property type="evidence" value="ECO:0007669"/>
    <property type="project" value="TreeGrafter"/>
</dbReference>
<dbReference type="SMART" id="SM00341">
    <property type="entry name" value="HRDC"/>
    <property type="match status" value="1"/>
</dbReference>
<dbReference type="OrthoDB" id="2250022at2759"/>
<dbReference type="PANTHER" id="PTHR12124">
    <property type="entry name" value="POLYMYOSITIS/SCLERODERMA AUTOANTIGEN-RELATED"/>
    <property type="match status" value="1"/>
</dbReference>
<evidence type="ECO:0000256" key="3">
    <source>
        <dbReference type="ARBA" id="ARBA00022722"/>
    </source>
</evidence>
<name>W7TRI7_9STRA</name>
<feature type="region of interest" description="Disordered" evidence="9">
    <location>
        <begin position="983"/>
        <end position="1007"/>
    </location>
</feature>
<feature type="region of interest" description="Disordered" evidence="9">
    <location>
        <begin position="743"/>
        <end position="773"/>
    </location>
</feature>
<dbReference type="InterPro" id="IPR036397">
    <property type="entry name" value="RNaseH_sf"/>
</dbReference>
<dbReference type="InterPro" id="IPR045092">
    <property type="entry name" value="Rrp6-like"/>
</dbReference>
<dbReference type="GO" id="GO:0005730">
    <property type="term" value="C:nucleolus"/>
    <property type="evidence" value="ECO:0007669"/>
    <property type="project" value="TreeGrafter"/>
</dbReference>
<evidence type="ECO:0000259" key="10">
    <source>
        <dbReference type="PROSITE" id="PS50967"/>
    </source>
</evidence>
<accession>W7TRI7</accession>
<dbReference type="GO" id="GO:0000176">
    <property type="term" value="C:nuclear exosome (RNase complex)"/>
    <property type="evidence" value="ECO:0007669"/>
    <property type="project" value="InterPro"/>
</dbReference>
<dbReference type="GO" id="GO:0000166">
    <property type="term" value="F:nucleotide binding"/>
    <property type="evidence" value="ECO:0007669"/>
    <property type="project" value="InterPro"/>
</dbReference>
<keyword evidence="2" id="KW-0698">rRNA processing</keyword>
<keyword evidence="4" id="KW-0378">Hydrolase</keyword>
<feature type="region of interest" description="Disordered" evidence="9">
    <location>
        <begin position="913"/>
        <end position="934"/>
    </location>
</feature>
<dbReference type="InterPro" id="IPR012337">
    <property type="entry name" value="RNaseH-like_sf"/>
</dbReference>
<comment type="caution">
    <text evidence="11">The sequence shown here is derived from an EMBL/GenBank/DDBJ whole genome shotgun (WGS) entry which is preliminary data.</text>
</comment>
<reference evidence="11 12" key="1">
    <citation type="journal article" date="2014" name="Mol. Plant">
        <title>Chromosome Scale Genome Assembly and Transcriptome Profiling of Nannochloropsis gaditana in Nitrogen Depletion.</title>
        <authorList>
            <person name="Corteggiani Carpinelli E."/>
            <person name="Telatin A."/>
            <person name="Vitulo N."/>
            <person name="Forcato C."/>
            <person name="D'Angelo M."/>
            <person name="Schiavon R."/>
            <person name="Vezzi A."/>
            <person name="Giacometti G.M."/>
            <person name="Morosinotto T."/>
            <person name="Valle G."/>
        </authorList>
    </citation>
    <scope>NUCLEOTIDE SEQUENCE [LARGE SCALE GENOMIC DNA]</scope>
    <source>
        <strain evidence="11 12">B-31</strain>
    </source>
</reference>
<feature type="compositionally biased region" description="Low complexity" evidence="9">
    <location>
        <begin position="1180"/>
        <end position="1195"/>
    </location>
</feature>
<feature type="region of interest" description="Disordered" evidence="9">
    <location>
        <begin position="583"/>
        <end position="630"/>
    </location>
</feature>
<dbReference type="GO" id="GO:0000467">
    <property type="term" value="P:exonucleolytic trimming to generate mature 3'-end of 5.8S rRNA from tricistronic rRNA transcript (SSU-rRNA, 5.8S rRNA, LSU-rRNA)"/>
    <property type="evidence" value="ECO:0007669"/>
    <property type="project" value="InterPro"/>
</dbReference>
<protein>
    <submittedName>
        <fullName evidence="11">Exosome component 10</fullName>
    </submittedName>
</protein>
<dbReference type="SMART" id="SM00474">
    <property type="entry name" value="35EXOc"/>
    <property type="match status" value="1"/>
</dbReference>
<dbReference type="GO" id="GO:0071038">
    <property type="term" value="P:TRAMP-dependent tRNA surveillance pathway"/>
    <property type="evidence" value="ECO:0007669"/>
    <property type="project" value="TreeGrafter"/>
</dbReference>
<evidence type="ECO:0000256" key="6">
    <source>
        <dbReference type="ARBA" id="ARBA00022839"/>
    </source>
</evidence>
<keyword evidence="7" id="KW-0539">Nucleus</keyword>
<dbReference type="InterPro" id="IPR002121">
    <property type="entry name" value="HRDC_dom"/>
</dbReference>
<feature type="compositionally biased region" description="Basic and acidic residues" evidence="9">
    <location>
        <begin position="1020"/>
        <end position="1031"/>
    </location>
</feature>
<gene>
    <name evidence="11" type="ORF">Naga_100002g165</name>
</gene>
<comment type="similarity">
    <text evidence="8">Belongs to the exosome component 10/RRP6 family.</text>
</comment>
<feature type="compositionally biased region" description="Gly residues" evidence="9">
    <location>
        <begin position="599"/>
        <end position="610"/>
    </location>
</feature>
<feature type="compositionally biased region" description="Polar residues" evidence="9">
    <location>
        <begin position="613"/>
        <end position="628"/>
    </location>
</feature>
<dbReference type="GO" id="GO:0071036">
    <property type="term" value="P:nuclear polyadenylation-dependent snoRNA catabolic process"/>
    <property type="evidence" value="ECO:0007669"/>
    <property type="project" value="TreeGrafter"/>
</dbReference>
<evidence type="ECO:0000313" key="11">
    <source>
        <dbReference type="EMBL" id="EWM28817.1"/>
    </source>
</evidence>
<feature type="region of interest" description="Disordered" evidence="9">
    <location>
        <begin position="793"/>
        <end position="901"/>
    </location>
</feature>
<dbReference type="GO" id="GO:0000175">
    <property type="term" value="F:3'-5'-RNA exonuclease activity"/>
    <property type="evidence" value="ECO:0007669"/>
    <property type="project" value="InterPro"/>
</dbReference>
<evidence type="ECO:0000256" key="8">
    <source>
        <dbReference type="ARBA" id="ARBA00043957"/>
    </source>
</evidence>
<dbReference type="GO" id="GO:0003727">
    <property type="term" value="F:single-stranded RNA binding"/>
    <property type="evidence" value="ECO:0007669"/>
    <property type="project" value="TreeGrafter"/>
</dbReference>
<dbReference type="PROSITE" id="PS50967">
    <property type="entry name" value="HRDC"/>
    <property type="match status" value="1"/>
</dbReference>
<feature type="compositionally biased region" description="Basic and acidic residues" evidence="9">
    <location>
        <begin position="755"/>
        <end position="765"/>
    </location>
</feature>
<dbReference type="AlphaFoldDB" id="W7TRI7"/>
<organism evidence="11 12">
    <name type="scientific">Nannochloropsis gaditana</name>
    <dbReference type="NCBI Taxonomy" id="72520"/>
    <lineage>
        <taxon>Eukaryota</taxon>
        <taxon>Sar</taxon>
        <taxon>Stramenopiles</taxon>
        <taxon>Ochrophyta</taxon>
        <taxon>Eustigmatophyceae</taxon>
        <taxon>Eustigmatales</taxon>
        <taxon>Monodopsidaceae</taxon>
        <taxon>Nannochloropsis</taxon>
    </lineage>
</organism>
<dbReference type="PANTHER" id="PTHR12124:SF47">
    <property type="entry name" value="EXOSOME COMPONENT 10"/>
    <property type="match status" value="1"/>
</dbReference>
<dbReference type="InterPro" id="IPR010997">
    <property type="entry name" value="HRDC-like_sf"/>
</dbReference>
<dbReference type="Pfam" id="PF01612">
    <property type="entry name" value="DNA_pol_A_exo1"/>
    <property type="match status" value="1"/>
</dbReference>
<feature type="compositionally biased region" description="Polar residues" evidence="9">
    <location>
        <begin position="883"/>
        <end position="897"/>
    </location>
</feature>
<feature type="compositionally biased region" description="Basic residues" evidence="9">
    <location>
        <begin position="844"/>
        <end position="854"/>
    </location>
</feature>
<dbReference type="InterPro" id="IPR044876">
    <property type="entry name" value="HRDC_dom_sf"/>
</dbReference>
<dbReference type="InterPro" id="IPR049559">
    <property type="entry name" value="Rrp6p-like_exo"/>
</dbReference>
<dbReference type="GO" id="GO:0071044">
    <property type="term" value="P:histone mRNA catabolic process"/>
    <property type="evidence" value="ECO:0007669"/>
    <property type="project" value="TreeGrafter"/>
</dbReference>
<dbReference type="Gene3D" id="1.10.150.80">
    <property type="entry name" value="HRDC domain"/>
    <property type="match status" value="1"/>
</dbReference>
<dbReference type="Pfam" id="PF00570">
    <property type="entry name" value="HRDC"/>
    <property type="match status" value="1"/>
</dbReference>
<sequence length="1195" mass="130726">MATLDELLFHQPQPRMGIDDISVENSGGGGIFLKNLFKSLIQGTRASNAIPAGGGLGNGEASDFAFHAATSSNFADKSLDTSKETLALLKQLVDYIIKTGGKDQDESKQEEEEEALIAGLDDVEDPDAFGNLADLIEDLLDHVEYFLSTAKRGEGEGIKEAGDQEENKKLASEWARLRRMAGAARQTASRYNTMLSQTLDIPKPQHAFQDEIDNRRETCFRPCPHGDGKSVEGGNASEIPHPCETEIRNFTYSTWQLQVPAENDMQVPLSLQESSPAGLVASPEALREMVQSIREELEKEDEKAIAVDLEAHSLRSFQGLVCLMQISTRERDFLVDTLALRREVGPLLHDLFTDHTVLKIFHGAESDIKWLQRDFGLYVVNLFDTFVAAQALHMPKKSLAYLLQHYVGVVLDKQYQLADWRVRPLPEKMLHYAREDTHYLLHLHDCLRRDLGREQGRIQEVLEGSQAVSLLRYRKETFDPEGYGRLLQGPRRWTGERGEGGREGGLAPVQRETLKALYDWRDRVAREEDESPGYVCPDKLLLRLAKVRPLTRGGVQECVGSGSALPPLVGARMEDMLQVVGAAGKKEGEEEDKARVFSAGGGESSLGDGGTQRRVNTRTSESKATATTVHADAEKTPLSDYAFPVYVPAPLEDSLSQERVSSTIHPPPTLPLPPVLNTEELYLSAGWTVASDGLQSMTPVSTGAGREGVRAGVVAATGNEGLESHRGLQHSIGLSVRVRSSNVEEASAPTLQAGVEEREGGREGGGKCTEGDAQGPYATALDPLAGARALLRKEQGLPPVNNAEVDFDGDSEEEEEEKGECEEEGEADEEAMPRSIADIYRISNRNRRRNKEKKRQQDTRSEMSAGADGGAGEGVEGPARLGTTRSSSPTPGDTSLSLPLDPELHEYFGDALDNAPSPVPLSHEGVSVLTNKRTRPEDTEEIVKFMSSIGWVDANAPALPSSSRAVALPEQFLPHRQALLQSQVQPPNPHTGAHQPQQDPYHCRRGTLNHDTQHAQFEAPRLKGDGGEGDHGGFGLPPPDSAAWSRQQHLWPEQPPYVQQQQCGGRGRGSKTVGPPRGALVDGTGAGGVRGRDGLSSTQNFHINKAAVESSRGPHGAPSPPSYNASSINTKAYPHQQALRQPMESSSRPPSLAPPIGLNLNTQQKLRSQQLRYQEHRQQHQPQHQQHLPPQQFHK</sequence>
<dbReference type="GO" id="GO:0071040">
    <property type="term" value="P:nuclear polyadenylation-dependent antisense transcript catabolic process"/>
    <property type="evidence" value="ECO:0007669"/>
    <property type="project" value="TreeGrafter"/>
</dbReference>
<dbReference type="GO" id="GO:0071039">
    <property type="term" value="P:nuclear polyadenylation-dependent CUT catabolic process"/>
    <property type="evidence" value="ECO:0007669"/>
    <property type="project" value="TreeGrafter"/>
</dbReference>
<feature type="compositionally biased region" description="Acidic residues" evidence="9">
    <location>
        <begin position="805"/>
        <end position="830"/>
    </location>
</feature>
<dbReference type="InterPro" id="IPR002562">
    <property type="entry name" value="3'-5'_exonuclease_dom"/>
</dbReference>
<feature type="compositionally biased region" description="Basic and acidic residues" evidence="9">
    <location>
        <begin position="584"/>
        <end position="595"/>
    </location>
</feature>
<dbReference type="Gene3D" id="3.30.420.10">
    <property type="entry name" value="Ribonuclease H-like superfamily/Ribonuclease H"/>
    <property type="match status" value="1"/>
</dbReference>
<feature type="compositionally biased region" description="Polar residues" evidence="9">
    <location>
        <begin position="1159"/>
        <end position="1172"/>
    </location>
</feature>
<dbReference type="Proteomes" id="UP000019335">
    <property type="component" value="Chromosome 4"/>
</dbReference>
<evidence type="ECO:0000256" key="4">
    <source>
        <dbReference type="ARBA" id="ARBA00022801"/>
    </source>
</evidence>
<dbReference type="InterPro" id="IPR012588">
    <property type="entry name" value="Exosome-assoc_fac_Rrp6_N"/>
</dbReference>
<dbReference type="SUPFAM" id="SSF53098">
    <property type="entry name" value="Ribonuclease H-like"/>
    <property type="match status" value="1"/>
</dbReference>
<evidence type="ECO:0000256" key="9">
    <source>
        <dbReference type="SAM" id="MobiDB-lite"/>
    </source>
</evidence>